<dbReference type="VEuPathDB" id="ToxoDB:CSUI_008920"/>
<evidence type="ECO:0000313" key="2">
    <source>
        <dbReference type="Proteomes" id="UP000221165"/>
    </source>
</evidence>
<name>A0A2C6KJG9_9APIC</name>
<dbReference type="GeneID" id="94432250"/>
<evidence type="ECO:0000313" key="1">
    <source>
        <dbReference type="EMBL" id="PHJ17259.1"/>
    </source>
</evidence>
<proteinExistence type="predicted"/>
<dbReference type="Proteomes" id="UP000221165">
    <property type="component" value="Unassembled WGS sequence"/>
</dbReference>
<dbReference type="EMBL" id="MIGC01005142">
    <property type="protein sequence ID" value="PHJ17259.1"/>
    <property type="molecule type" value="Genomic_DNA"/>
</dbReference>
<dbReference type="AlphaFoldDB" id="A0A2C6KJG9"/>
<sequence length="49" mass="5678">MSIDVYVQISYDLLPGVCTYTSDDELLPSSHFFFPSFLCFFSRTVFSRV</sequence>
<dbReference type="RefSeq" id="XP_067918984.1">
    <property type="nucleotide sequence ID" value="XM_068069039.1"/>
</dbReference>
<keyword evidence="2" id="KW-1185">Reference proteome</keyword>
<protein>
    <submittedName>
        <fullName evidence="1">Uncharacterized protein</fullName>
    </submittedName>
</protein>
<gene>
    <name evidence="1" type="ORF">CSUI_008920</name>
</gene>
<reference evidence="1 2" key="1">
    <citation type="journal article" date="2017" name="Int. J. Parasitol.">
        <title>The genome of the protozoan parasite Cystoisospora suis and a reverse vaccinology approach to identify vaccine candidates.</title>
        <authorList>
            <person name="Palmieri N."/>
            <person name="Shrestha A."/>
            <person name="Ruttkowski B."/>
            <person name="Beck T."/>
            <person name="Vogl C."/>
            <person name="Tomley F."/>
            <person name="Blake D.P."/>
            <person name="Joachim A."/>
        </authorList>
    </citation>
    <scope>NUCLEOTIDE SEQUENCE [LARGE SCALE GENOMIC DNA]</scope>
    <source>
        <strain evidence="1 2">Wien I</strain>
    </source>
</reference>
<comment type="caution">
    <text evidence="1">The sequence shown here is derived from an EMBL/GenBank/DDBJ whole genome shotgun (WGS) entry which is preliminary data.</text>
</comment>
<organism evidence="1 2">
    <name type="scientific">Cystoisospora suis</name>
    <dbReference type="NCBI Taxonomy" id="483139"/>
    <lineage>
        <taxon>Eukaryota</taxon>
        <taxon>Sar</taxon>
        <taxon>Alveolata</taxon>
        <taxon>Apicomplexa</taxon>
        <taxon>Conoidasida</taxon>
        <taxon>Coccidia</taxon>
        <taxon>Eucoccidiorida</taxon>
        <taxon>Eimeriorina</taxon>
        <taxon>Sarcocystidae</taxon>
        <taxon>Cystoisospora</taxon>
    </lineage>
</organism>
<accession>A0A2C6KJG9</accession>